<gene>
    <name evidence="8" type="ORF">JJB74_11915</name>
</gene>
<feature type="binding site" evidence="5">
    <location>
        <position position="157"/>
    </location>
    <ligand>
        <name>ATP</name>
        <dbReference type="ChEBI" id="CHEBI:30616"/>
    </ligand>
</feature>
<dbReference type="AlphaFoldDB" id="A0A934STT4"/>
<dbReference type="Pfam" id="PF00069">
    <property type="entry name" value="Pkinase"/>
    <property type="match status" value="1"/>
</dbReference>
<comment type="caution">
    <text evidence="8">The sequence shown here is derived from an EMBL/GenBank/DDBJ whole genome shotgun (WGS) entry which is preliminary data.</text>
</comment>
<dbReference type="RefSeq" id="WP_200592092.1">
    <property type="nucleotide sequence ID" value="NZ_JAEPBG010000004.1"/>
</dbReference>
<proteinExistence type="predicted"/>
<protein>
    <submittedName>
        <fullName evidence="8">Protein kinase</fullName>
    </submittedName>
</protein>
<evidence type="ECO:0000256" key="4">
    <source>
        <dbReference type="ARBA" id="ARBA00022840"/>
    </source>
</evidence>
<keyword evidence="2 5" id="KW-0547">Nucleotide-binding</keyword>
<keyword evidence="9" id="KW-1185">Reference proteome</keyword>
<name>A0A934STT4_9BURK</name>
<evidence type="ECO:0000256" key="1">
    <source>
        <dbReference type="ARBA" id="ARBA00022679"/>
    </source>
</evidence>
<dbReference type="PANTHER" id="PTHR43289:SF6">
    <property type="entry name" value="SERINE_THREONINE-PROTEIN KINASE NEKL-3"/>
    <property type="match status" value="1"/>
</dbReference>
<dbReference type="Gene3D" id="1.10.510.10">
    <property type="entry name" value="Transferase(Phosphotransferase) domain 1"/>
    <property type="match status" value="1"/>
</dbReference>
<keyword evidence="3 8" id="KW-0418">Kinase</keyword>
<evidence type="ECO:0000259" key="7">
    <source>
        <dbReference type="PROSITE" id="PS50011"/>
    </source>
</evidence>
<dbReference type="CDD" id="cd14014">
    <property type="entry name" value="STKc_PknB_like"/>
    <property type="match status" value="1"/>
</dbReference>
<dbReference type="PANTHER" id="PTHR43289">
    <property type="entry name" value="MITOGEN-ACTIVATED PROTEIN KINASE KINASE KINASE 20-RELATED"/>
    <property type="match status" value="1"/>
</dbReference>
<dbReference type="PROSITE" id="PS00108">
    <property type="entry name" value="PROTEIN_KINASE_ST"/>
    <property type="match status" value="1"/>
</dbReference>
<dbReference type="InterPro" id="IPR017441">
    <property type="entry name" value="Protein_kinase_ATP_BS"/>
</dbReference>
<feature type="region of interest" description="Disordered" evidence="6">
    <location>
        <begin position="420"/>
        <end position="456"/>
    </location>
</feature>
<dbReference type="SUPFAM" id="SSF56112">
    <property type="entry name" value="Protein kinase-like (PK-like)"/>
    <property type="match status" value="1"/>
</dbReference>
<evidence type="ECO:0000256" key="3">
    <source>
        <dbReference type="ARBA" id="ARBA00022777"/>
    </source>
</evidence>
<keyword evidence="1" id="KW-0808">Transferase</keyword>
<accession>A0A934STT4</accession>
<dbReference type="Gene3D" id="3.30.200.20">
    <property type="entry name" value="Phosphorylase Kinase, domain 1"/>
    <property type="match status" value="1"/>
</dbReference>
<dbReference type="PROSITE" id="PS00107">
    <property type="entry name" value="PROTEIN_KINASE_ATP"/>
    <property type="match status" value="1"/>
</dbReference>
<dbReference type="EMBL" id="JAEPBG010000004">
    <property type="protein sequence ID" value="MBK4735320.1"/>
    <property type="molecule type" value="Genomic_DNA"/>
</dbReference>
<dbReference type="PROSITE" id="PS50011">
    <property type="entry name" value="PROTEIN_KINASE_DOM"/>
    <property type="match status" value="1"/>
</dbReference>
<dbReference type="SMART" id="SM00220">
    <property type="entry name" value="S_TKc"/>
    <property type="match status" value="1"/>
</dbReference>
<evidence type="ECO:0000313" key="8">
    <source>
        <dbReference type="EMBL" id="MBK4735320.1"/>
    </source>
</evidence>
<evidence type="ECO:0000256" key="6">
    <source>
        <dbReference type="SAM" id="MobiDB-lite"/>
    </source>
</evidence>
<evidence type="ECO:0000256" key="2">
    <source>
        <dbReference type="ARBA" id="ARBA00022741"/>
    </source>
</evidence>
<feature type="domain" description="Protein kinase" evidence="7">
    <location>
        <begin position="122"/>
        <end position="397"/>
    </location>
</feature>
<reference evidence="8" key="1">
    <citation type="submission" date="2021-01" db="EMBL/GenBank/DDBJ databases">
        <title>Genome sequence of strain Noviherbaspirillum sp. DKR-6.</title>
        <authorList>
            <person name="Chaudhary D.K."/>
        </authorList>
    </citation>
    <scope>NUCLEOTIDE SEQUENCE</scope>
    <source>
        <strain evidence="8">DKR-6</strain>
    </source>
</reference>
<dbReference type="GO" id="GO:0005524">
    <property type="term" value="F:ATP binding"/>
    <property type="evidence" value="ECO:0007669"/>
    <property type="project" value="UniProtKB-UniRule"/>
</dbReference>
<feature type="compositionally biased region" description="Low complexity" evidence="6">
    <location>
        <begin position="421"/>
        <end position="456"/>
    </location>
</feature>
<keyword evidence="4 5" id="KW-0067">ATP-binding</keyword>
<dbReference type="InterPro" id="IPR000719">
    <property type="entry name" value="Prot_kinase_dom"/>
</dbReference>
<dbReference type="GO" id="GO:0004674">
    <property type="term" value="F:protein serine/threonine kinase activity"/>
    <property type="evidence" value="ECO:0007669"/>
    <property type="project" value="TreeGrafter"/>
</dbReference>
<evidence type="ECO:0000256" key="5">
    <source>
        <dbReference type="PROSITE-ProRule" id="PRU10141"/>
    </source>
</evidence>
<dbReference type="InterPro" id="IPR011009">
    <property type="entry name" value="Kinase-like_dom_sf"/>
</dbReference>
<dbReference type="Proteomes" id="UP000622890">
    <property type="component" value="Unassembled WGS sequence"/>
</dbReference>
<organism evidence="8 9">
    <name type="scientific">Noviherbaspirillum pedocola</name>
    <dbReference type="NCBI Taxonomy" id="2801341"/>
    <lineage>
        <taxon>Bacteria</taxon>
        <taxon>Pseudomonadati</taxon>
        <taxon>Pseudomonadota</taxon>
        <taxon>Betaproteobacteria</taxon>
        <taxon>Burkholderiales</taxon>
        <taxon>Oxalobacteraceae</taxon>
        <taxon>Noviherbaspirillum</taxon>
    </lineage>
</organism>
<sequence length="690" mass="74516">MASLADAIHTFQNGGLSRNAFLDRVEELLSTGEQDVQALFAMLRQAESQQRLPGDLYIELQRRIGRHAARRSAGADRGSSLQTRVAAPRSVVGADQDSWDGAQAAPEGERIKGVGDILNGRFVLEECIGFGGMGTVYKALDLRKLEASDRKPYIAIKVLNVHFRGHPQSLITLQREAKKAQELAHPNIVTVYDFDRDGTTVYLTMEYLSGRPLSRVLREPGFSGLPYAEVVRIVGGIVKGLAYAHERGFVHCDLKPANVFLSERGEVKVIDFGIARAFHKPENDSEATVFDPGSLGGLTPAYASPEMLERLEPDPRDDIYALACIAYELLCGRHPFDRLPALQARHAGMKPQRPRNLGLRPWRALKAALAFERERRTPTAEAFLRGFRGERSGVEYLGYAAGVAVLLVALGVTLKTWHGRATPASQPQPAPTEAAAPAAPLPAQASTAPASSVPAPVSTAPTIVPALTMASVIPVLGEVPCSALLPELHGNALRVRGFLAQRYGEARLREKLAAIPGAQSVDLNVETIDDDKCALMAALGPYWVRSRQAGNAVNVRIRAAGGALTEGDRLVLDITTPAWDSQVYLDYYELDGNVLHMVPSPRAPQNGAPAGHAATVGNAGGWVISKPFGKEMIVLLTVPAPLFAGMRAEQEPAATYLATLEKQLAQMRSRYGPDKVGVDFVQLRTAAKGR</sequence>
<dbReference type="InterPro" id="IPR008271">
    <property type="entry name" value="Ser/Thr_kinase_AS"/>
</dbReference>
<evidence type="ECO:0000313" key="9">
    <source>
        <dbReference type="Proteomes" id="UP000622890"/>
    </source>
</evidence>